<evidence type="ECO:0000259" key="1">
    <source>
        <dbReference type="Pfam" id="PF09537"/>
    </source>
</evidence>
<name>A0A1M7B2J7_9FLAO</name>
<dbReference type="Proteomes" id="UP000184120">
    <property type="component" value="Unassembled WGS sequence"/>
</dbReference>
<proteinExistence type="predicted"/>
<dbReference type="STRING" id="1434701.SAMN05443634_11024"/>
<dbReference type="NCBIfam" id="TIGR02284">
    <property type="entry name" value="PA2169 family four-helix-bundle protein"/>
    <property type="match status" value="1"/>
</dbReference>
<evidence type="ECO:0000313" key="4">
    <source>
        <dbReference type="Proteomes" id="UP000184120"/>
    </source>
</evidence>
<reference evidence="5" key="4">
    <citation type="journal article" date="2019" name="Int. J. Syst. Evol. Microbiol.">
        <title>The Global Catalogue of Microorganisms (GCM) 10K type strain sequencing project: providing services to taxonomists for standard genome sequencing and annotation.</title>
        <authorList>
            <consortium name="The Broad Institute Genomics Platform"/>
            <consortium name="The Broad Institute Genome Sequencing Center for Infectious Disease"/>
            <person name="Wu L."/>
            <person name="Ma J."/>
        </authorList>
    </citation>
    <scope>NUCLEOTIDE SEQUENCE [LARGE SCALE GENOMIC DNA]</scope>
    <source>
        <strain evidence="5">CGMCC 1.12707</strain>
    </source>
</reference>
<keyword evidence="5" id="KW-1185">Reference proteome</keyword>
<organism evidence="3 4">
    <name type="scientific">Chishuiella changwenlii</name>
    <dbReference type="NCBI Taxonomy" id="1434701"/>
    <lineage>
        <taxon>Bacteria</taxon>
        <taxon>Pseudomonadati</taxon>
        <taxon>Bacteroidota</taxon>
        <taxon>Flavobacteriia</taxon>
        <taxon>Flavobacteriales</taxon>
        <taxon>Weeksellaceae</taxon>
        <taxon>Chishuiella</taxon>
    </lineage>
</organism>
<dbReference type="Gene3D" id="1.20.1260.10">
    <property type="match status" value="1"/>
</dbReference>
<evidence type="ECO:0000313" key="2">
    <source>
        <dbReference type="EMBL" id="GGE95686.1"/>
    </source>
</evidence>
<gene>
    <name evidence="2" type="ORF">GCM10010984_11470</name>
    <name evidence="3" type="ORF">SAMN05443634_11024</name>
</gene>
<dbReference type="Pfam" id="PF09537">
    <property type="entry name" value="DUF2383"/>
    <property type="match status" value="1"/>
</dbReference>
<sequence>MENAATVSVLNDLLNITNDRIKGFLKVEDKVWNAYPQLKNDYDRMVSESQTMKTELSQLIVERGGVPDETGSAVGSLHRAWIDIKDSFSGDSASSTLGNVVFGEQSAIDAYENALESGDLCPGSTRVVQNQLHHLKLSYEKFKNLDELKR</sequence>
<dbReference type="AlphaFoldDB" id="A0A1M7B2J7"/>
<reference evidence="3" key="3">
    <citation type="submission" date="2016-11" db="EMBL/GenBank/DDBJ databases">
        <authorList>
            <person name="Jaros S."/>
            <person name="Januszkiewicz K."/>
            <person name="Wedrychowicz H."/>
        </authorList>
    </citation>
    <scope>NUCLEOTIDE SEQUENCE [LARGE SCALE GENOMIC DNA]</scope>
    <source>
        <strain evidence="3">DSM 27989</strain>
    </source>
</reference>
<dbReference type="InterPro" id="IPR012347">
    <property type="entry name" value="Ferritin-like"/>
</dbReference>
<protein>
    <submittedName>
        <fullName evidence="2">Chemotaxis protein</fullName>
    </submittedName>
</protein>
<dbReference type="RefSeq" id="WP_072933214.1">
    <property type="nucleotide sequence ID" value="NZ_BMFL01000007.1"/>
</dbReference>
<dbReference type="Proteomes" id="UP000650994">
    <property type="component" value="Unassembled WGS sequence"/>
</dbReference>
<dbReference type="OrthoDB" id="282393at2"/>
<evidence type="ECO:0000313" key="3">
    <source>
        <dbReference type="EMBL" id="SHL49222.1"/>
    </source>
</evidence>
<dbReference type="InterPro" id="IPR019052">
    <property type="entry name" value="DUF2383"/>
</dbReference>
<reference evidence="4" key="2">
    <citation type="submission" date="2016-11" db="EMBL/GenBank/DDBJ databases">
        <authorList>
            <person name="Varghese N."/>
            <person name="Submissions S."/>
        </authorList>
    </citation>
    <scope>NUCLEOTIDE SEQUENCE [LARGE SCALE GENOMIC DNA]</scope>
    <source>
        <strain evidence="4">DSM 27989</strain>
    </source>
</reference>
<dbReference type="EMBL" id="FRBH01000010">
    <property type="protein sequence ID" value="SHL49222.1"/>
    <property type="molecule type" value="Genomic_DNA"/>
</dbReference>
<accession>A0A1M7B2J7</accession>
<dbReference type="InterPro" id="IPR011971">
    <property type="entry name" value="CHP02284"/>
</dbReference>
<evidence type="ECO:0000313" key="5">
    <source>
        <dbReference type="Proteomes" id="UP000650994"/>
    </source>
</evidence>
<dbReference type="EMBL" id="BMFL01000007">
    <property type="protein sequence ID" value="GGE95686.1"/>
    <property type="molecule type" value="Genomic_DNA"/>
</dbReference>
<feature type="domain" description="DUF2383" evidence="1">
    <location>
        <begin position="6"/>
        <end position="116"/>
    </location>
</feature>
<reference evidence="2" key="5">
    <citation type="submission" date="2024-05" db="EMBL/GenBank/DDBJ databases">
        <authorList>
            <person name="Sun Q."/>
            <person name="Zhou Y."/>
        </authorList>
    </citation>
    <scope>NUCLEOTIDE SEQUENCE</scope>
    <source>
        <strain evidence="2">CGMCC 1.12707</strain>
    </source>
</reference>
<reference evidence="2" key="1">
    <citation type="journal article" date="2014" name="Int. J. Syst. Evol. Microbiol.">
        <title>Complete genome of a new Firmicutes species belonging to the dominant human colonic microbiota ('Ruminococcus bicirculans') reveals two chromosomes and a selective capacity to utilize plant glucans.</title>
        <authorList>
            <consortium name="NISC Comparative Sequencing Program"/>
            <person name="Wegmann U."/>
            <person name="Louis P."/>
            <person name="Goesmann A."/>
            <person name="Henrissat B."/>
            <person name="Duncan S.H."/>
            <person name="Flint H.J."/>
        </authorList>
    </citation>
    <scope>NUCLEOTIDE SEQUENCE</scope>
    <source>
        <strain evidence="2">CGMCC 1.12707</strain>
    </source>
</reference>